<evidence type="ECO:0000313" key="1">
    <source>
        <dbReference type="Proteomes" id="UP000095286"/>
    </source>
</evidence>
<dbReference type="WBParaSite" id="RSKR_0000727500.1">
    <property type="protein sequence ID" value="RSKR_0000727500.1"/>
    <property type="gene ID" value="RSKR_0000727500"/>
</dbReference>
<organism evidence="1 2">
    <name type="scientific">Rhabditophanes sp. KR3021</name>
    <dbReference type="NCBI Taxonomy" id="114890"/>
    <lineage>
        <taxon>Eukaryota</taxon>
        <taxon>Metazoa</taxon>
        <taxon>Ecdysozoa</taxon>
        <taxon>Nematoda</taxon>
        <taxon>Chromadorea</taxon>
        <taxon>Rhabditida</taxon>
        <taxon>Tylenchina</taxon>
        <taxon>Panagrolaimomorpha</taxon>
        <taxon>Strongyloidoidea</taxon>
        <taxon>Alloionematidae</taxon>
        <taxon>Rhabditophanes</taxon>
    </lineage>
</organism>
<protein>
    <submittedName>
        <fullName evidence="2">F-box domain-containing protein</fullName>
    </submittedName>
</protein>
<reference evidence="2" key="1">
    <citation type="submission" date="2016-11" db="UniProtKB">
        <authorList>
            <consortium name="WormBaseParasite"/>
        </authorList>
    </citation>
    <scope>IDENTIFICATION</scope>
    <source>
        <strain evidence="2">KR3021</strain>
    </source>
</reference>
<dbReference type="Proteomes" id="UP000095286">
    <property type="component" value="Unplaced"/>
</dbReference>
<name>A0AC35U4E4_9BILA</name>
<sequence>MTSFCLFKKFSFAKTFGKKDKGKKKVGARGSINSLASLSSGFASIGGGSVGSLLAEDTHQALPNNVIAKIMDLNDNVFELVKWRCVSSVVKDYVDERLSHTYYLDVRKAPMPSMEHKAYEIGNWYTNKHDSIAIRFSRRGRDSHHKTTPYCLEINVNDKWSSNDVKRAISMITFFRKYPKKIVVDAAIAELVIVSLSTFDINRWHAYQCFMKVANNFEIKINPGRPQRVSSNTSLCSMVSVSSIHQQVFFPSIIKLTVKVNGINSNNLARIIEYGVKTTRVLNKETLEGIRIIVNSDSNPVVRSHSVSSCDSDFSEVSNQSLTDNASITKSIKKGVFNFRCWAGSCGFDATFCRISIIS</sequence>
<accession>A0AC35U4E4</accession>
<evidence type="ECO:0000313" key="2">
    <source>
        <dbReference type="WBParaSite" id="RSKR_0000727500.1"/>
    </source>
</evidence>
<proteinExistence type="predicted"/>